<dbReference type="EMBL" id="JBEHCU010004555">
    <property type="protein sequence ID" value="KAL1401568.1"/>
    <property type="molecule type" value="Genomic_DNA"/>
</dbReference>
<dbReference type="AlphaFoldDB" id="A0ABD1DP76"/>
<keyword evidence="2" id="KW-1185">Reference proteome</keyword>
<reference evidence="1 2" key="1">
    <citation type="submission" date="2024-05" db="EMBL/GenBank/DDBJ databases">
        <title>Culex pipiens pipiens assembly and annotation.</title>
        <authorList>
            <person name="Alout H."/>
            <person name="Durand T."/>
        </authorList>
    </citation>
    <scope>NUCLEOTIDE SEQUENCE [LARGE SCALE GENOMIC DNA]</scope>
    <source>
        <strain evidence="1">HA-2024</strain>
        <tissue evidence="1">Whole body</tissue>
    </source>
</reference>
<organism evidence="1 2">
    <name type="scientific">Culex pipiens pipiens</name>
    <name type="common">Northern house mosquito</name>
    <dbReference type="NCBI Taxonomy" id="38569"/>
    <lineage>
        <taxon>Eukaryota</taxon>
        <taxon>Metazoa</taxon>
        <taxon>Ecdysozoa</taxon>
        <taxon>Arthropoda</taxon>
        <taxon>Hexapoda</taxon>
        <taxon>Insecta</taxon>
        <taxon>Pterygota</taxon>
        <taxon>Neoptera</taxon>
        <taxon>Endopterygota</taxon>
        <taxon>Diptera</taxon>
        <taxon>Nematocera</taxon>
        <taxon>Culicoidea</taxon>
        <taxon>Culicidae</taxon>
        <taxon>Culicinae</taxon>
        <taxon>Culicini</taxon>
        <taxon>Culex</taxon>
        <taxon>Culex</taxon>
    </lineage>
</organism>
<comment type="caution">
    <text evidence="1">The sequence shown here is derived from an EMBL/GenBank/DDBJ whole genome shotgun (WGS) entry which is preliminary data.</text>
</comment>
<evidence type="ECO:0000313" key="2">
    <source>
        <dbReference type="Proteomes" id="UP001562425"/>
    </source>
</evidence>
<name>A0ABD1DP76_CULPP</name>
<evidence type="ECO:0000313" key="1">
    <source>
        <dbReference type="EMBL" id="KAL1401568.1"/>
    </source>
</evidence>
<protein>
    <submittedName>
        <fullName evidence="1">Uncharacterized protein</fullName>
    </submittedName>
</protein>
<dbReference type="Proteomes" id="UP001562425">
    <property type="component" value="Unassembled WGS sequence"/>
</dbReference>
<proteinExistence type="predicted"/>
<sequence length="69" mass="7142">MSEATVGGFCGAIQRTAPPVPAGLARRMANREFGGLGKLESQSQSNADPSEEPTMAASGIDIFSFALQL</sequence>
<accession>A0ABD1DP76</accession>
<gene>
    <name evidence="1" type="ORF">pipiens_006505</name>
</gene>